<sequence>MIFCDNSTLAEKRRLSSEGDICTPNHVHAKAIRKALLELTIEGQRVHLSSLLALIKSLAAIENVGSKTMAPMALQYVSSSSGDYSTSSFCLELVSKGTFYRNIKTHISITKSTFLLRQLEIVCANFPVSSRYYSAEGIHFILNVSDAPMEVGTSYISIIKQTISRLLESLPTDSEFEFRLTVSATDALDGSGSHQVGILIQESPDIGSKIFILFAFKFLAIQDSANKLIWENERPNSQFQIRPVTLLTAKENSKKVLNLMDTYINP</sequence>
<protein>
    <submittedName>
        <fullName evidence="1">Uncharacterized protein</fullName>
    </submittedName>
</protein>
<dbReference type="AlphaFoldDB" id="A0AAV7JG24"/>
<dbReference type="Proteomes" id="UP001165289">
    <property type="component" value="Unassembled WGS sequence"/>
</dbReference>
<organism evidence="1 2">
    <name type="scientific">Oopsacas minuta</name>
    <dbReference type="NCBI Taxonomy" id="111878"/>
    <lineage>
        <taxon>Eukaryota</taxon>
        <taxon>Metazoa</taxon>
        <taxon>Porifera</taxon>
        <taxon>Hexactinellida</taxon>
        <taxon>Hexasterophora</taxon>
        <taxon>Lyssacinosida</taxon>
        <taxon>Leucopsacidae</taxon>
        <taxon>Oopsacas</taxon>
    </lineage>
</organism>
<dbReference type="EMBL" id="JAKMXF010000338">
    <property type="protein sequence ID" value="KAI6647710.1"/>
    <property type="molecule type" value="Genomic_DNA"/>
</dbReference>
<evidence type="ECO:0000313" key="1">
    <source>
        <dbReference type="EMBL" id="KAI6647710.1"/>
    </source>
</evidence>
<comment type="caution">
    <text evidence="1">The sequence shown here is derived from an EMBL/GenBank/DDBJ whole genome shotgun (WGS) entry which is preliminary data.</text>
</comment>
<keyword evidence="2" id="KW-1185">Reference proteome</keyword>
<name>A0AAV7JG24_9METZ</name>
<accession>A0AAV7JG24</accession>
<evidence type="ECO:0000313" key="2">
    <source>
        <dbReference type="Proteomes" id="UP001165289"/>
    </source>
</evidence>
<gene>
    <name evidence="1" type="ORF">LOD99_8551</name>
</gene>
<proteinExistence type="predicted"/>
<reference evidence="1 2" key="1">
    <citation type="journal article" date="2023" name="BMC Biol.">
        <title>The compact genome of the sponge Oopsacas minuta (Hexactinellida) is lacking key metazoan core genes.</title>
        <authorList>
            <person name="Santini S."/>
            <person name="Schenkelaars Q."/>
            <person name="Jourda C."/>
            <person name="Duchesne M."/>
            <person name="Belahbib H."/>
            <person name="Rocher C."/>
            <person name="Selva M."/>
            <person name="Riesgo A."/>
            <person name="Vervoort M."/>
            <person name="Leys S.P."/>
            <person name="Kodjabachian L."/>
            <person name="Le Bivic A."/>
            <person name="Borchiellini C."/>
            <person name="Claverie J.M."/>
            <person name="Renard E."/>
        </authorList>
    </citation>
    <scope>NUCLEOTIDE SEQUENCE [LARGE SCALE GENOMIC DNA]</scope>
    <source>
        <strain evidence="1">SPO-2</strain>
    </source>
</reference>